<dbReference type="Proteomes" id="UP000199063">
    <property type="component" value="Unassembled WGS sequence"/>
</dbReference>
<keyword evidence="2" id="KW-1185">Reference proteome</keyword>
<proteinExistence type="predicted"/>
<sequence length="92" mass="9418">MLPYSPPAERAGFKPTPVKRRLAGGSAAIHIALVNGSPVVLAVVDDRVVGAVAFEVSHGKVASLRGIAAADRLAPQRGLAAARTNAPVITAW</sequence>
<gene>
    <name evidence="1" type="ORF">SAMN05444921_13333</name>
</gene>
<name>A0A1H0DDC0_9ACTN</name>
<organism evidence="1 2">
    <name type="scientific">Streptomyces wuyuanensis</name>
    <dbReference type="NCBI Taxonomy" id="1196353"/>
    <lineage>
        <taxon>Bacteria</taxon>
        <taxon>Bacillati</taxon>
        <taxon>Actinomycetota</taxon>
        <taxon>Actinomycetes</taxon>
        <taxon>Kitasatosporales</taxon>
        <taxon>Streptomycetaceae</taxon>
        <taxon>Streptomyces</taxon>
    </lineage>
</organism>
<protein>
    <submittedName>
        <fullName evidence="1">RNA polymerase sigma-70 factor, ECF subfamily</fullName>
    </submittedName>
</protein>
<reference evidence="2" key="1">
    <citation type="submission" date="2016-10" db="EMBL/GenBank/DDBJ databases">
        <authorList>
            <person name="Varghese N."/>
            <person name="Submissions S."/>
        </authorList>
    </citation>
    <scope>NUCLEOTIDE SEQUENCE [LARGE SCALE GENOMIC DNA]</scope>
    <source>
        <strain evidence="2">CGMCC 4.7042</strain>
    </source>
</reference>
<dbReference type="AlphaFoldDB" id="A0A1H0DDC0"/>
<accession>A0A1H0DDC0</accession>
<dbReference type="STRING" id="1196353.SAMN05444921_13333"/>
<evidence type="ECO:0000313" key="1">
    <source>
        <dbReference type="EMBL" id="SDN67996.1"/>
    </source>
</evidence>
<evidence type="ECO:0000313" key="2">
    <source>
        <dbReference type="Proteomes" id="UP000199063"/>
    </source>
</evidence>
<dbReference type="EMBL" id="FNHI01000033">
    <property type="protein sequence ID" value="SDN67996.1"/>
    <property type="molecule type" value="Genomic_DNA"/>
</dbReference>